<dbReference type="AlphaFoldDB" id="A0A4P7ULA3"/>
<evidence type="ECO:0000313" key="3">
    <source>
        <dbReference type="Proteomes" id="UP000297065"/>
    </source>
</evidence>
<keyword evidence="1" id="KW-0812">Transmembrane</keyword>
<accession>A0A4P7ULA3</accession>
<keyword evidence="1" id="KW-0472">Membrane</keyword>
<evidence type="ECO:0000313" key="2">
    <source>
        <dbReference type="EMBL" id="QCC85658.1"/>
    </source>
</evidence>
<dbReference type="EMBL" id="CP036295">
    <property type="protein sequence ID" value="QCC85658.1"/>
    <property type="molecule type" value="Genomic_DNA"/>
</dbReference>
<keyword evidence="1" id="KW-1133">Transmembrane helix</keyword>
<dbReference type="RefSeq" id="WP_136399806.1">
    <property type="nucleotide sequence ID" value="NZ_CP036295.1"/>
</dbReference>
<organism evidence="2 3">
    <name type="scientific">Desulfovibrio desulfuricans</name>
    <dbReference type="NCBI Taxonomy" id="876"/>
    <lineage>
        <taxon>Bacteria</taxon>
        <taxon>Pseudomonadati</taxon>
        <taxon>Thermodesulfobacteriota</taxon>
        <taxon>Desulfovibrionia</taxon>
        <taxon>Desulfovibrionales</taxon>
        <taxon>Desulfovibrionaceae</taxon>
        <taxon>Desulfovibrio</taxon>
    </lineage>
</organism>
<proteinExistence type="predicted"/>
<sequence>MYSGRGSAPSVLPVVPQGMSCRQNSQANVKCGVIMPCPCSSLVTEAPRSACLKIARAWLWAVGAISPQGPAKLSISQMLSHFLNQPDIMINEMIVYIIFIFLTFINCIK</sequence>
<gene>
    <name evidence="2" type="ORF">DDIC_07170</name>
</gene>
<dbReference type="Proteomes" id="UP000297065">
    <property type="component" value="Chromosome"/>
</dbReference>
<reference evidence="2 3" key="1">
    <citation type="submission" date="2019-02" db="EMBL/GenBank/DDBJ databases">
        <title>Complete Genome Sequence of Desulfovibrio desulfuricans IC1, a Sulfonate Utilizing Anaerobe.</title>
        <authorList>
            <person name="Day L.A."/>
            <person name="De Leon K.B."/>
            <person name="Wall J.D."/>
        </authorList>
    </citation>
    <scope>NUCLEOTIDE SEQUENCE [LARGE SCALE GENOMIC DNA]</scope>
    <source>
        <strain evidence="2 3">IC1</strain>
    </source>
</reference>
<name>A0A4P7ULA3_DESDE</name>
<protein>
    <submittedName>
        <fullName evidence="2">Uncharacterized protein</fullName>
    </submittedName>
</protein>
<feature type="transmembrane region" description="Helical" evidence="1">
    <location>
        <begin position="88"/>
        <end position="108"/>
    </location>
</feature>
<evidence type="ECO:0000256" key="1">
    <source>
        <dbReference type="SAM" id="Phobius"/>
    </source>
</evidence>